<reference evidence="2 3" key="1">
    <citation type="journal article" date="2018" name="Sci. Rep.">
        <title>Comparative genomics provides insights into the lifestyle and reveals functional heterogeneity of dark septate endophytic fungi.</title>
        <authorList>
            <person name="Knapp D.G."/>
            <person name="Nemeth J.B."/>
            <person name="Barry K."/>
            <person name="Hainaut M."/>
            <person name="Henrissat B."/>
            <person name="Johnson J."/>
            <person name="Kuo A."/>
            <person name="Lim J.H.P."/>
            <person name="Lipzen A."/>
            <person name="Nolan M."/>
            <person name="Ohm R.A."/>
            <person name="Tamas L."/>
            <person name="Grigoriev I.V."/>
            <person name="Spatafora J.W."/>
            <person name="Nagy L.G."/>
            <person name="Kovacs G.M."/>
        </authorList>
    </citation>
    <scope>NUCLEOTIDE SEQUENCE [LARGE SCALE GENOMIC DNA]</scope>
    <source>
        <strain evidence="2 3">DSE2036</strain>
    </source>
</reference>
<dbReference type="STRING" id="97972.A0A2V1CZ17"/>
<feature type="region of interest" description="Disordered" evidence="1">
    <location>
        <begin position="54"/>
        <end position="83"/>
    </location>
</feature>
<dbReference type="OrthoDB" id="5873279at2759"/>
<feature type="compositionally biased region" description="Basic and acidic residues" evidence="1">
    <location>
        <begin position="137"/>
        <end position="156"/>
    </location>
</feature>
<evidence type="ECO:0000313" key="2">
    <source>
        <dbReference type="EMBL" id="PVH90911.1"/>
    </source>
</evidence>
<dbReference type="CDD" id="cd02859">
    <property type="entry name" value="E_set_AMPKbeta_like_N"/>
    <property type="match status" value="1"/>
</dbReference>
<sequence length="264" mass="27710">MFFVDGNWCTNDSAPKEDDGSGNYNSILNPDDINELVATLSSVAPDCIPAAEAPSKEPQVFSVNPIPATDGSGNTIKLEPGEKVPDSFTLTSNTIETAAEAVGLNGQATASEVPEIVNKSQKEARASPEASANPETVEEKKEVESELLKEVQKTEEAGEPPPTITAAASETTPVEAAASKPAQPEAANPAIDSRDASPMSKQSTTEQTQPTSKTDAQTAPEAPKNAPESAKANSESVASSAAADKKKKRRYFFSKLKEKFSSKA</sequence>
<evidence type="ECO:0000313" key="3">
    <source>
        <dbReference type="Proteomes" id="UP000244855"/>
    </source>
</evidence>
<organism evidence="2 3">
    <name type="scientific">Periconia macrospinosa</name>
    <dbReference type="NCBI Taxonomy" id="97972"/>
    <lineage>
        <taxon>Eukaryota</taxon>
        <taxon>Fungi</taxon>
        <taxon>Dikarya</taxon>
        <taxon>Ascomycota</taxon>
        <taxon>Pezizomycotina</taxon>
        <taxon>Dothideomycetes</taxon>
        <taxon>Pleosporomycetidae</taxon>
        <taxon>Pleosporales</taxon>
        <taxon>Massarineae</taxon>
        <taxon>Periconiaceae</taxon>
        <taxon>Periconia</taxon>
    </lineage>
</organism>
<accession>A0A2V1CZ17</accession>
<name>A0A2V1CZ17_9PLEO</name>
<proteinExistence type="predicted"/>
<feature type="compositionally biased region" description="Low complexity" evidence="1">
    <location>
        <begin position="229"/>
        <end position="242"/>
    </location>
</feature>
<protein>
    <submittedName>
        <fullName evidence="2">Carbohydrate-binding module family 48 protein</fullName>
    </submittedName>
</protein>
<dbReference type="Gene3D" id="2.60.40.10">
    <property type="entry name" value="Immunoglobulins"/>
    <property type="match status" value="1"/>
</dbReference>
<feature type="region of interest" description="Disordered" evidence="1">
    <location>
        <begin position="106"/>
        <end position="249"/>
    </location>
</feature>
<feature type="region of interest" description="Disordered" evidence="1">
    <location>
        <begin position="1"/>
        <end position="24"/>
    </location>
</feature>
<feature type="compositionally biased region" description="Low complexity" evidence="1">
    <location>
        <begin position="175"/>
        <end position="187"/>
    </location>
</feature>
<keyword evidence="3" id="KW-1185">Reference proteome</keyword>
<dbReference type="EMBL" id="KZ806040">
    <property type="protein sequence ID" value="PVH90911.1"/>
    <property type="molecule type" value="Genomic_DNA"/>
</dbReference>
<evidence type="ECO:0000256" key="1">
    <source>
        <dbReference type="SAM" id="MobiDB-lite"/>
    </source>
</evidence>
<dbReference type="Proteomes" id="UP000244855">
    <property type="component" value="Unassembled WGS sequence"/>
</dbReference>
<dbReference type="InterPro" id="IPR013783">
    <property type="entry name" value="Ig-like_fold"/>
</dbReference>
<feature type="compositionally biased region" description="Polar residues" evidence="1">
    <location>
        <begin position="199"/>
        <end position="217"/>
    </location>
</feature>
<dbReference type="AlphaFoldDB" id="A0A2V1CZ17"/>
<gene>
    <name evidence="2" type="ORF">DM02DRAFT_664543</name>
</gene>